<keyword evidence="2" id="KW-1185">Reference proteome</keyword>
<evidence type="ECO:0000313" key="1">
    <source>
        <dbReference type="EMBL" id="GAE89179.1"/>
    </source>
</evidence>
<comment type="caution">
    <text evidence="1">The sequence shown here is derived from an EMBL/GenBank/DDBJ whole genome shotgun (WGS) entry which is preliminary data.</text>
</comment>
<evidence type="ECO:0000313" key="2">
    <source>
        <dbReference type="Proteomes" id="UP000019109"/>
    </source>
</evidence>
<evidence type="ECO:0008006" key="3">
    <source>
        <dbReference type="Google" id="ProtNLM"/>
    </source>
</evidence>
<accession>W4V8U5</accession>
<dbReference type="Gene3D" id="2.60.120.260">
    <property type="entry name" value="Galactose-binding domain-like"/>
    <property type="match status" value="2"/>
</dbReference>
<gene>
    <name evidence="1" type="ORF">JCM21531_2681</name>
</gene>
<dbReference type="EMBL" id="BAVR01000031">
    <property type="protein sequence ID" value="GAE89179.1"/>
    <property type="molecule type" value="Genomic_DNA"/>
</dbReference>
<dbReference type="Gene3D" id="3.40.390.80">
    <property type="entry name" value="Peptidase M60, enhancin-like domain 2"/>
    <property type="match status" value="1"/>
</dbReference>
<dbReference type="Proteomes" id="UP000019109">
    <property type="component" value="Unassembled WGS sequence"/>
</dbReference>
<dbReference type="AlphaFoldDB" id="W4V8U5"/>
<sequence>MVCPGNGNTRNIGSISKEVSLQKGACQLIFSNPSATAPEIDFITITKDLVPNTDFESGANGQPIGWTAKAMSGDTCTWDMTGGVDNSKALSITSSAYRNNYGSSYFESAEIQLEPYKYYRAEVLVRTQITGFEEHNTFAGGNISVRLKASNKRDYETHWGMISKGVINNDEDWATAVINFQAPYDGKVKFRLNNCDAIGTCWFDDFKLYTDDSMVKMEGSKIMFGVRRADIIDSGISSDALDEFISTYDRLVDENESLTGLDYETHFENEKIKVVQRINLPWVGEASTRSYIWWNYDAVKDDFIHFKNESALSWALPHEIGHQFDIDRWNFDGEFWGSFKGYAALSRVGCVVYMGNTYYGKKGTPGLWYYFEFKDLDKLENNEYSGDFIIGLLAVRSATSWNSFTQTFQYFADENNYIPTNNYEKFLLFLNKLDEYENRPIGYTLSLFTEQQLNVIEYQLKKYSGDVSLSEAETANYQNLAVVNNINCSGGKYVEVTGTNNLGYYFTRNESGKYLIKITYLSGTYRKLDVVINGTTYQVECTQSGWDTPRGVFLVADLESGLNSIIIKNSPGYQQGAVGIDCIEVAKKYTGI</sequence>
<name>W4V8U5_9FIRM</name>
<protein>
    <recommendedName>
        <fullName evidence="3">Peptidase M60 domain-containing protein</fullName>
    </recommendedName>
</protein>
<reference evidence="1" key="1">
    <citation type="journal article" date="2014" name="Genome Announc.">
        <title>Draft Genome Sequence of Clostridium straminisolvens Strain JCM 21531T, Isolated from a Cellulose-Degrading Bacterial Community.</title>
        <authorList>
            <person name="Yuki M."/>
            <person name="Oshima K."/>
            <person name="Suda W."/>
            <person name="Sakamoto M."/>
            <person name="Kitamura K."/>
            <person name="Iida T."/>
            <person name="Hattori M."/>
            <person name="Ohkuma M."/>
        </authorList>
    </citation>
    <scope>NUCLEOTIDE SEQUENCE [LARGE SCALE GENOMIC DNA]</scope>
    <source>
        <strain evidence="1">JCM 21531</strain>
    </source>
</reference>
<organism evidence="1 2">
    <name type="scientific">Acetivibrio straminisolvens JCM 21531</name>
    <dbReference type="NCBI Taxonomy" id="1294263"/>
    <lineage>
        <taxon>Bacteria</taxon>
        <taxon>Bacillati</taxon>
        <taxon>Bacillota</taxon>
        <taxon>Clostridia</taxon>
        <taxon>Eubacteriales</taxon>
        <taxon>Oscillospiraceae</taxon>
        <taxon>Acetivibrio</taxon>
    </lineage>
</organism>
<proteinExistence type="predicted"/>